<accession>A0A9P6GWX2</accession>
<sequence length="291" mass="35089">MENEIEKYKKPTGDQKEIHDKYIDSRNIIKVYTVEELKTISKVDLYFLMDLDNYRNKEIPPNVLNHVSKIKKRQYHPDVSKGPREAFLLVEKARDILGDKRLRSIYDSSYFQVKFPEDRIYQQEEFFEVFGKIFREYGRFSVAQPVPEISKSVEEFYNFFNNYKTNRIYIPIDEFYELGKEERLDYTRNNQDRLSKLKNQDILQLREIIKIARKRDPRIKSIAEQIEDMRLEQQNQWDSTEEATLKKFCVLLGKTKKNKWEIITEKLTSTTKIKRTVKEVMKKAEELKLKK</sequence>
<organism evidence="2 3">
    <name type="scientific">Nosema granulosis</name>
    <dbReference type="NCBI Taxonomy" id="83296"/>
    <lineage>
        <taxon>Eukaryota</taxon>
        <taxon>Fungi</taxon>
        <taxon>Fungi incertae sedis</taxon>
        <taxon>Microsporidia</taxon>
        <taxon>Nosematidae</taxon>
        <taxon>Nosema</taxon>
    </lineage>
</organism>
<keyword evidence="3" id="KW-1185">Reference proteome</keyword>
<dbReference type="InterPro" id="IPR044634">
    <property type="entry name" value="Zuotin/DnaJC2"/>
</dbReference>
<protein>
    <submittedName>
        <fullName evidence="2">Zuotin</fullName>
    </submittedName>
</protein>
<dbReference type="PROSITE" id="PS50076">
    <property type="entry name" value="DNAJ_2"/>
    <property type="match status" value="1"/>
</dbReference>
<gene>
    <name evidence="2" type="primary">ZUO1</name>
    <name evidence="2" type="ORF">NGRA_2702</name>
</gene>
<dbReference type="PANTHER" id="PTHR43999">
    <property type="entry name" value="DNAJ HOMOLOG SUBFAMILY C MEMBER 2"/>
    <property type="match status" value="1"/>
</dbReference>
<dbReference type="Pfam" id="PF21884">
    <property type="entry name" value="ZUO1-like_ZHD"/>
    <property type="match status" value="1"/>
</dbReference>
<dbReference type="GO" id="GO:0006450">
    <property type="term" value="P:regulation of translational fidelity"/>
    <property type="evidence" value="ECO:0007669"/>
    <property type="project" value="InterPro"/>
</dbReference>
<proteinExistence type="predicted"/>
<dbReference type="InterPro" id="IPR001623">
    <property type="entry name" value="DnaJ_domain"/>
</dbReference>
<dbReference type="EMBL" id="SBJO01000356">
    <property type="protein sequence ID" value="KAF9761348.1"/>
    <property type="molecule type" value="Genomic_DNA"/>
</dbReference>
<evidence type="ECO:0000313" key="2">
    <source>
        <dbReference type="EMBL" id="KAF9761348.1"/>
    </source>
</evidence>
<dbReference type="SUPFAM" id="SSF46565">
    <property type="entry name" value="Chaperone J-domain"/>
    <property type="match status" value="1"/>
</dbReference>
<dbReference type="Gene3D" id="1.10.287.110">
    <property type="entry name" value="DnaJ domain"/>
    <property type="match status" value="1"/>
</dbReference>
<dbReference type="Proteomes" id="UP000740883">
    <property type="component" value="Unassembled WGS sequence"/>
</dbReference>
<dbReference type="AlphaFoldDB" id="A0A9P6GWX2"/>
<dbReference type="Gene3D" id="1.10.10.60">
    <property type="entry name" value="Homeodomain-like"/>
    <property type="match status" value="1"/>
</dbReference>
<evidence type="ECO:0000313" key="3">
    <source>
        <dbReference type="Proteomes" id="UP000740883"/>
    </source>
</evidence>
<name>A0A9P6GWX2_9MICR</name>
<feature type="domain" description="J" evidence="1">
    <location>
        <begin position="44"/>
        <end position="110"/>
    </location>
</feature>
<dbReference type="PANTHER" id="PTHR43999:SF3">
    <property type="entry name" value="TRANSCRIPTION FACTOR MAMYB"/>
    <property type="match status" value="1"/>
</dbReference>
<dbReference type="InterPro" id="IPR054076">
    <property type="entry name" value="ZUO1-like_ZHD"/>
</dbReference>
<dbReference type="InterPro" id="IPR036869">
    <property type="entry name" value="J_dom_sf"/>
</dbReference>
<evidence type="ECO:0000259" key="1">
    <source>
        <dbReference type="PROSITE" id="PS50076"/>
    </source>
</evidence>
<dbReference type="GO" id="GO:0005829">
    <property type="term" value="C:cytosol"/>
    <property type="evidence" value="ECO:0007669"/>
    <property type="project" value="TreeGrafter"/>
</dbReference>
<reference evidence="2 3" key="1">
    <citation type="journal article" date="2020" name="Genome Biol. Evol.">
        <title>Comparative genomics of strictly vertically transmitted, feminizing microsporidia endosymbionts of amphipod crustaceans.</title>
        <authorList>
            <person name="Cormier A."/>
            <person name="Chebbi M.A."/>
            <person name="Giraud I."/>
            <person name="Wattier R."/>
            <person name="Teixeira M."/>
            <person name="Gilbert C."/>
            <person name="Rigaud T."/>
            <person name="Cordaux R."/>
        </authorList>
    </citation>
    <scope>NUCLEOTIDE SEQUENCE [LARGE SCALE GENOMIC DNA]</scope>
    <source>
        <strain evidence="2 3">Ou3-Ou53</strain>
    </source>
</reference>
<dbReference type="GO" id="GO:0043022">
    <property type="term" value="F:ribosome binding"/>
    <property type="evidence" value="ECO:0007669"/>
    <property type="project" value="InterPro"/>
</dbReference>
<dbReference type="GO" id="GO:0030544">
    <property type="term" value="F:Hsp70 protein binding"/>
    <property type="evidence" value="ECO:0007669"/>
    <property type="project" value="InterPro"/>
</dbReference>
<dbReference type="GO" id="GO:0051083">
    <property type="term" value="P:'de novo' cotranslational protein folding"/>
    <property type="evidence" value="ECO:0007669"/>
    <property type="project" value="InterPro"/>
</dbReference>
<dbReference type="OrthoDB" id="1690618at2759"/>
<comment type="caution">
    <text evidence="2">The sequence shown here is derived from an EMBL/GenBank/DDBJ whole genome shotgun (WGS) entry which is preliminary data.</text>
</comment>